<dbReference type="AlphaFoldDB" id="A0A0R3LZV8"/>
<protein>
    <recommendedName>
        <fullName evidence="1">Methyltransferase FkbM domain-containing protein</fullName>
    </recommendedName>
</protein>
<proteinExistence type="predicted"/>
<dbReference type="RefSeq" id="WP_057849812.1">
    <property type="nucleotide sequence ID" value="NZ_LLXX01000047.1"/>
</dbReference>
<dbReference type="SUPFAM" id="SSF53335">
    <property type="entry name" value="S-adenosyl-L-methionine-dependent methyltransferases"/>
    <property type="match status" value="1"/>
</dbReference>
<organism evidence="2 3">
    <name type="scientific">Bradyrhizobium valentinum</name>
    <dbReference type="NCBI Taxonomy" id="1518501"/>
    <lineage>
        <taxon>Bacteria</taxon>
        <taxon>Pseudomonadati</taxon>
        <taxon>Pseudomonadota</taxon>
        <taxon>Alphaproteobacteria</taxon>
        <taxon>Hyphomicrobiales</taxon>
        <taxon>Nitrobacteraceae</taxon>
        <taxon>Bradyrhizobium</taxon>
    </lineage>
</organism>
<dbReference type="NCBIfam" id="TIGR01444">
    <property type="entry name" value="fkbM_fam"/>
    <property type="match status" value="1"/>
</dbReference>
<dbReference type="PANTHER" id="PTHR34203">
    <property type="entry name" value="METHYLTRANSFERASE, FKBM FAMILY PROTEIN"/>
    <property type="match status" value="1"/>
</dbReference>
<evidence type="ECO:0000259" key="1">
    <source>
        <dbReference type="Pfam" id="PF05050"/>
    </source>
</evidence>
<name>A0A0R3LZV8_9BRAD</name>
<dbReference type="Pfam" id="PF05050">
    <property type="entry name" value="Methyltransf_21"/>
    <property type="match status" value="1"/>
</dbReference>
<gene>
    <name evidence="2" type="ORF">CP49_22100</name>
</gene>
<accession>A0A0R3LZV8</accession>
<dbReference type="EMBL" id="LLXX01000047">
    <property type="protein sequence ID" value="KRR10813.1"/>
    <property type="molecule type" value="Genomic_DNA"/>
</dbReference>
<evidence type="ECO:0000313" key="3">
    <source>
        <dbReference type="Proteomes" id="UP000051913"/>
    </source>
</evidence>
<dbReference type="InterPro" id="IPR006342">
    <property type="entry name" value="FkbM_mtfrase"/>
</dbReference>
<dbReference type="InterPro" id="IPR029063">
    <property type="entry name" value="SAM-dependent_MTases_sf"/>
</dbReference>
<dbReference type="InterPro" id="IPR052514">
    <property type="entry name" value="SAM-dependent_MTase"/>
</dbReference>
<comment type="caution">
    <text evidence="2">The sequence shown here is derived from an EMBL/GenBank/DDBJ whole genome shotgun (WGS) entry which is preliminary data.</text>
</comment>
<sequence>MLKEAIIGTRVGGFALSLRERVELFRAAVRQDESLGRISNDGTARRLIERICGDGKVFVDVGAHIGSVVAGVRRHSSPRKIIAIEAIPEKAAALRRHFPEIEVHSTAAGEHEELAAFFIDLKHSGCSSLDRTLGSRSTVRAIQVPVQRLDTVVTATDVDAMKIDVEGAELGVLRGAEKLIASGRPTIMFESGQGGMYPKADLFDWLAQRGYCVVLPNRVAHNDPGLDLSGFQEAHLLPQRSTNYFAIAVERRDEIRDRACAVL</sequence>
<dbReference type="Gene3D" id="3.40.50.150">
    <property type="entry name" value="Vaccinia Virus protein VP39"/>
    <property type="match status" value="1"/>
</dbReference>
<dbReference type="PANTHER" id="PTHR34203:SF15">
    <property type="entry name" value="SLL1173 PROTEIN"/>
    <property type="match status" value="1"/>
</dbReference>
<evidence type="ECO:0000313" key="2">
    <source>
        <dbReference type="EMBL" id="KRR10813.1"/>
    </source>
</evidence>
<feature type="domain" description="Methyltransferase FkbM" evidence="1">
    <location>
        <begin position="60"/>
        <end position="211"/>
    </location>
</feature>
<reference evidence="2 3" key="1">
    <citation type="submission" date="2014-03" db="EMBL/GenBank/DDBJ databases">
        <title>Bradyrhizobium valentinum sp. nov., isolated from effective nodules of Lupinus mariae-josephae, a lupine endemic of basic-lime soils in Eastern Spain.</title>
        <authorList>
            <person name="Duran D."/>
            <person name="Rey L."/>
            <person name="Navarro A."/>
            <person name="Busquets A."/>
            <person name="Imperial J."/>
            <person name="Ruiz-Argueso T."/>
        </authorList>
    </citation>
    <scope>NUCLEOTIDE SEQUENCE [LARGE SCALE GENOMIC DNA]</scope>
    <source>
        <strain evidence="2 3">LmjM3</strain>
    </source>
</reference>
<dbReference type="Proteomes" id="UP000051913">
    <property type="component" value="Unassembled WGS sequence"/>
</dbReference>
<keyword evidence="3" id="KW-1185">Reference proteome</keyword>